<dbReference type="Pfam" id="PF01833">
    <property type="entry name" value="TIG"/>
    <property type="match status" value="1"/>
</dbReference>
<dbReference type="PANTHER" id="PTHR41339">
    <property type="entry name" value="LIPL48"/>
    <property type="match status" value="1"/>
</dbReference>
<feature type="domain" description="IPT/TIG" evidence="2">
    <location>
        <begin position="33"/>
        <end position="132"/>
    </location>
</feature>
<dbReference type="SUPFAM" id="SSF81296">
    <property type="entry name" value="E set domains"/>
    <property type="match status" value="1"/>
</dbReference>
<dbReference type="RefSeq" id="WP_190885438.1">
    <property type="nucleotide sequence ID" value="NZ_JACWZY010000002.1"/>
</dbReference>
<dbReference type="InterPro" id="IPR013783">
    <property type="entry name" value="Ig-like_fold"/>
</dbReference>
<dbReference type="PANTHER" id="PTHR41339:SF1">
    <property type="entry name" value="SECRETED PROTEIN"/>
    <property type="match status" value="1"/>
</dbReference>
<dbReference type="AlphaFoldDB" id="A0A927AQ40"/>
<sequence>MSQMKRWALLLILGVGFVGFIAACKNEEAPAPILSVTGISPTSAPAGTTIVITGTNFNATPASNTVAFGNVPATVVSASSTQLVVTVPANAGSPVSVSANGSTAQGPAFTVSAKPVVSVVGSISVNTTWTNTSVYLIKGFVRVKSGVTLTINPGTVIKGGTVDDDPDGAKRGGTLIVEQGGKLEAVGTAQQPIIFTSSKAAGQRKYGDWGGIVLIGKAPHNRPASQAPEGGIGGQLGAFTDAADNSGTLKYVRIEFGGISLTSEANSEINGLTLYGVGSGTTIDHIQVSYSGDDSYEWFGGTVNAKYLVAYRGFDDDFDTDWGFTGKVQFALSIRDPKVADQSSSNGFESDNFNSGENAAGTPLSANNGLPLTQPTFANVSSFLTDGAPSNASTASSGGSGPYQSAMHLRRNTAISIINSVFVGWPEGLRLDGTATGTYINSTNGSLEVAGVTIANSLTAVRGAGAITNDQATAYFNAAARKNTIIASADLASLLLNSATFNLAAPNPRPQASSPLLVAANAITGGKIADTFFTAAPYRGAFNGTDNWLEGWTNFDPQNTDYDK</sequence>
<proteinExistence type="predicted"/>
<organism evidence="3 4">
    <name type="scientific">Spirosoma profusum</name>
    <dbReference type="NCBI Taxonomy" id="2771354"/>
    <lineage>
        <taxon>Bacteria</taxon>
        <taxon>Pseudomonadati</taxon>
        <taxon>Bacteroidota</taxon>
        <taxon>Cytophagia</taxon>
        <taxon>Cytophagales</taxon>
        <taxon>Cytophagaceae</taxon>
        <taxon>Spirosoma</taxon>
    </lineage>
</organism>
<evidence type="ECO:0000313" key="4">
    <source>
        <dbReference type="Proteomes" id="UP000598820"/>
    </source>
</evidence>
<dbReference type="InterPro" id="IPR002909">
    <property type="entry name" value="IPT_dom"/>
</dbReference>
<accession>A0A927AQ40</accession>
<gene>
    <name evidence="3" type="ORF">IC229_02960</name>
</gene>
<protein>
    <submittedName>
        <fullName evidence="3">IPT/TIG domain-containing protein</fullName>
    </submittedName>
</protein>
<reference evidence="3" key="1">
    <citation type="submission" date="2020-09" db="EMBL/GenBank/DDBJ databases">
        <authorList>
            <person name="Kim M.K."/>
        </authorList>
    </citation>
    <scope>NUCLEOTIDE SEQUENCE</scope>
    <source>
        <strain evidence="3">BT702</strain>
    </source>
</reference>
<dbReference type="EMBL" id="JACWZY010000002">
    <property type="protein sequence ID" value="MBD2699581.1"/>
    <property type="molecule type" value="Genomic_DNA"/>
</dbReference>
<name>A0A927AQ40_9BACT</name>
<dbReference type="InterPro" id="IPR014756">
    <property type="entry name" value="Ig_E-set"/>
</dbReference>
<feature type="compositionally biased region" description="Polar residues" evidence="1">
    <location>
        <begin position="341"/>
        <end position="357"/>
    </location>
</feature>
<evidence type="ECO:0000256" key="1">
    <source>
        <dbReference type="SAM" id="MobiDB-lite"/>
    </source>
</evidence>
<dbReference type="CDD" id="cd00603">
    <property type="entry name" value="IPT_PCSR"/>
    <property type="match status" value="1"/>
</dbReference>
<evidence type="ECO:0000313" key="3">
    <source>
        <dbReference type="EMBL" id="MBD2699581.1"/>
    </source>
</evidence>
<comment type="caution">
    <text evidence="3">The sequence shown here is derived from an EMBL/GenBank/DDBJ whole genome shotgun (WGS) entry which is preliminary data.</text>
</comment>
<dbReference type="Proteomes" id="UP000598820">
    <property type="component" value="Unassembled WGS sequence"/>
</dbReference>
<dbReference type="Gene3D" id="2.60.40.10">
    <property type="entry name" value="Immunoglobulins"/>
    <property type="match status" value="1"/>
</dbReference>
<dbReference type="PROSITE" id="PS51257">
    <property type="entry name" value="PROKAR_LIPOPROTEIN"/>
    <property type="match status" value="1"/>
</dbReference>
<keyword evidence="4" id="KW-1185">Reference proteome</keyword>
<evidence type="ECO:0000259" key="2">
    <source>
        <dbReference type="SMART" id="SM00429"/>
    </source>
</evidence>
<feature type="region of interest" description="Disordered" evidence="1">
    <location>
        <begin position="341"/>
        <end position="368"/>
    </location>
</feature>
<dbReference type="SMART" id="SM00429">
    <property type="entry name" value="IPT"/>
    <property type="match status" value="1"/>
</dbReference>